<dbReference type="EMBL" id="JBAMZK010000022">
    <property type="protein sequence ID" value="KAL0505777.1"/>
    <property type="molecule type" value="Genomic_DNA"/>
</dbReference>
<feature type="compositionally biased region" description="Polar residues" evidence="2">
    <location>
        <begin position="698"/>
        <end position="708"/>
    </location>
</feature>
<feature type="compositionally biased region" description="Polar residues" evidence="2">
    <location>
        <begin position="1275"/>
        <end position="1284"/>
    </location>
</feature>
<accession>A0AAW3AFY3</accession>
<gene>
    <name evidence="3" type="ORF">Q4I31_003558</name>
</gene>
<feature type="region of interest" description="Disordered" evidence="2">
    <location>
        <begin position="1"/>
        <end position="56"/>
    </location>
</feature>
<feature type="region of interest" description="Disordered" evidence="2">
    <location>
        <begin position="1238"/>
        <end position="1261"/>
    </location>
</feature>
<feature type="region of interest" description="Disordered" evidence="2">
    <location>
        <begin position="899"/>
        <end position="958"/>
    </location>
</feature>
<feature type="compositionally biased region" description="Basic and acidic residues" evidence="2">
    <location>
        <begin position="28"/>
        <end position="40"/>
    </location>
</feature>
<feature type="region of interest" description="Disordered" evidence="2">
    <location>
        <begin position="2278"/>
        <end position="2297"/>
    </location>
</feature>
<comment type="caution">
    <text evidence="3">The sequence shown here is derived from an EMBL/GenBank/DDBJ whole genome shotgun (WGS) entry which is preliminary data.</text>
</comment>
<evidence type="ECO:0000313" key="4">
    <source>
        <dbReference type="Proteomes" id="UP001500131"/>
    </source>
</evidence>
<feature type="region of interest" description="Disordered" evidence="2">
    <location>
        <begin position="630"/>
        <end position="664"/>
    </location>
</feature>
<dbReference type="Gene3D" id="3.40.50.300">
    <property type="entry name" value="P-loop containing nucleotide triphosphate hydrolases"/>
    <property type="match status" value="1"/>
</dbReference>
<feature type="region of interest" description="Disordered" evidence="2">
    <location>
        <begin position="375"/>
        <end position="404"/>
    </location>
</feature>
<feature type="compositionally biased region" description="Polar residues" evidence="2">
    <location>
        <begin position="510"/>
        <end position="525"/>
    </location>
</feature>
<dbReference type="PANTHER" id="PTHR23389">
    <property type="entry name" value="CHROMOSOME TRANSMISSION FIDELITY FACTOR 18"/>
    <property type="match status" value="1"/>
</dbReference>
<feature type="compositionally biased region" description="Low complexity" evidence="2">
    <location>
        <begin position="15"/>
        <end position="27"/>
    </location>
</feature>
<dbReference type="GO" id="GO:0005634">
    <property type="term" value="C:nucleus"/>
    <property type="evidence" value="ECO:0007669"/>
    <property type="project" value="TreeGrafter"/>
</dbReference>
<feature type="compositionally biased region" description="Low complexity" evidence="2">
    <location>
        <begin position="427"/>
        <end position="438"/>
    </location>
</feature>
<feature type="compositionally biased region" description="Basic and acidic residues" evidence="2">
    <location>
        <begin position="185"/>
        <end position="194"/>
    </location>
</feature>
<evidence type="ECO:0000256" key="1">
    <source>
        <dbReference type="ARBA" id="ARBA00022705"/>
    </source>
</evidence>
<feature type="region of interest" description="Disordered" evidence="2">
    <location>
        <begin position="588"/>
        <end position="618"/>
    </location>
</feature>
<proteinExistence type="predicted"/>
<dbReference type="GO" id="GO:0006260">
    <property type="term" value="P:DNA replication"/>
    <property type="evidence" value="ECO:0007669"/>
    <property type="project" value="UniProtKB-KW"/>
</dbReference>
<feature type="compositionally biased region" description="Basic and acidic residues" evidence="2">
    <location>
        <begin position="591"/>
        <end position="601"/>
    </location>
</feature>
<feature type="region of interest" description="Disordered" evidence="2">
    <location>
        <begin position="2072"/>
        <end position="2130"/>
    </location>
</feature>
<feature type="region of interest" description="Disordered" evidence="2">
    <location>
        <begin position="170"/>
        <end position="196"/>
    </location>
</feature>
<evidence type="ECO:0008006" key="5">
    <source>
        <dbReference type="Google" id="ProtNLM"/>
    </source>
</evidence>
<dbReference type="Proteomes" id="UP001500131">
    <property type="component" value="Unassembled WGS sequence"/>
</dbReference>
<keyword evidence="1" id="KW-0235">DNA replication</keyword>
<keyword evidence="4" id="KW-1185">Reference proteome</keyword>
<feature type="compositionally biased region" description="Polar residues" evidence="2">
    <location>
        <begin position="606"/>
        <end position="618"/>
    </location>
</feature>
<organism evidence="3 4">
    <name type="scientific">Leishmania lindenbergi</name>
    <dbReference type="NCBI Taxonomy" id="651832"/>
    <lineage>
        <taxon>Eukaryota</taxon>
        <taxon>Discoba</taxon>
        <taxon>Euglenozoa</taxon>
        <taxon>Kinetoplastea</taxon>
        <taxon>Metakinetoplastina</taxon>
        <taxon>Trypanosomatida</taxon>
        <taxon>Trypanosomatidae</taxon>
        <taxon>Leishmaniinae</taxon>
        <taxon>Leishmania</taxon>
    </lineage>
</organism>
<feature type="compositionally biased region" description="Gly residues" evidence="2">
    <location>
        <begin position="899"/>
        <end position="908"/>
    </location>
</feature>
<feature type="compositionally biased region" description="Low complexity" evidence="2">
    <location>
        <begin position="1339"/>
        <end position="1366"/>
    </location>
</feature>
<evidence type="ECO:0000313" key="3">
    <source>
        <dbReference type="EMBL" id="KAL0505777.1"/>
    </source>
</evidence>
<feature type="region of interest" description="Disordered" evidence="2">
    <location>
        <begin position="1940"/>
        <end position="1966"/>
    </location>
</feature>
<reference evidence="3 4" key="1">
    <citation type="submission" date="2024-02" db="EMBL/GenBank/DDBJ databases">
        <title>FIRST GENOME SEQUENCES OF Leishmania (Viannia) shawi, Leishmania (Viannia) lindenbergi AND Leishmania (Viannia) utingensis.</title>
        <authorList>
            <person name="Resadore F."/>
            <person name="Custodio M.G.F."/>
            <person name="Boite M.C."/>
            <person name="Cupolillo E."/>
            <person name="Ferreira G.E.M."/>
        </authorList>
    </citation>
    <scope>NUCLEOTIDE SEQUENCE [LARGE SCALE GENOMIC DNA]</scope>
    <source>
        <strain evidence="3 4">MHOM/BR/1966/M15733</strain>
    </source>
</reference>
<evidence type="ECO:0000256" key="2">
    <source>
        <dbReference type="SAM" id="MobiDB-lite"/>
    </source>
</evidence>
<feature type="compositionally biased region" description="Low complexity" evidence="2">
    <location>
        <begin position="382"/>
        <end position="391"/>
    </location>
</feature>
<feature type="region of interest" description="Disordered" evidence="2">
    <location>
        <begin position="803"/>
        <end position="833"/>
    </location>
</feature>
<dbReference type="SUPFAM" id="SSF52540">
    <property type="entry name" value="P-loop containing nucleoside triphosphate hydrolases"/>
    <property type="match status" value="1"/>
</dbReference>
<feature type="compositionally biased region" description="Low complexity" evidence="2">
    <location>
        <begin position="2083"/>
        <end position="2095"/>
    </location>
</feature>
<feature type="region of interest" description="Disordered" evidence="2">
    <location>
        <begin position="698"/>
        <end position="724"/>
    </location>
</feature>
<name>A0AAW3AFY3_9TRYP</name>
<feature type="region of interest" description="Disordered" evidence="2">
    <location>
        <begin position="510"/>
        <end position="532"/>
    </location>
</feature>
<feature type="region of interest" description="Disordered" evidence="2">
    <location>
        <begin position="1273"/>
        <end position="1318"/>
    </location>
</feature>
<dbReference type="InterPro" id="IPR027417">
    <property type="entry name" value="P-loop_NTPase"/>
</dbReference>
<dbReference type="GO" id="GO:0003677">
    <property type="term" value="F:DNA binding"/>
    <property type="evidence" value="ECO:0007669"/>
    <property type="project" value="TreeGrafter"/>
</dbReference>
<feature type="region of interest" description="Disordered" evidence="2">
    <location>
        <begin position="1339"/>
        <end position="1370"/>
    </location>
</feature>
<sequence length="2367" mass="249113">MVVGPKKVRDAPAYTSSSPAQSLSATSGDRKRGGEKRISERQYAAPGQFNARDRGRARSHCATALLAHADAVTTVDDQDEGRDTARRDAIRNDGVDFVTESVDSCNSGDRSDLSMSHHGSKHSAEILVEEISGGPISTLPLTPALTPPTTTAAAASDALDGVVVIALGSPPPTRREQGGSRGHHKGCERSERAQRSVTCISDEEDMVELQHPRKRTMLSRSHTSVESSSANIHCFHTFELKMPSQLLFDDKKGDAADEEGIPVLQPYPQREPDLTVHRTSCCFSSLGPLPTRASVSSDLLAAIDGTELKQHLRHIDNDAGPHALHAAPILQVSGLRDFFTYGIQAAMRHYSEHFDGTTDSEEDGACGAMSNSAVTPHLDSVSSPTTLPTSLYDTHQRSTAPGYRNAFLEDSSAVPTYYDNTARNRPRANSCSSSSSAATYDSDVEGTDLSFSRGDKKTSTQKTCLLNPQQTSLFRAPRGVTAARHSPGQGAMADSSWLGATATRASSTNLQTLSMPPSGSAQAADQQRKDGAQMRFREALQHAYQCEDVHRQWRRAQLDKQQEQLLRGVALLQGTTFSSSDALLAELLPSRGRDGRRRADPLRSPTPLQQQQPQDGASSLSLLANCAEAAVERGTETTTQQAGKNREAEPAPAQRSDTDDNGTSDALTRLAAEAMYSVGDETGGRSALSIDTGEACLSSSSKATSTPQMDAASKHPLHGMPPDQVQRLRKPLNPFIEALLRHHQDAQRKQRAAQHAEDQAIHARRMYELPVLTEDVVRYAALLLCLRRRSSGGGDMRVTCAASAGGSGVPQPGPAGKELSSSTTSEESAQSPNVAVADPAAALAFGEEGALLYLKYPAPLLRTTSFAVETVRLLKWLRTWKRNDLGVAGGMGGASGGGSSVGAGGVSGGSSSSSKSLGKIGRKRARVDTVKLNSLHGNSNSIEDDDDSDGDRGMAVVASPTPAPFAAASGCTIAEAPAPKRSTVEHVSQQAQHAVELQKAQVKQERRSAFLNFFGAATVTAVATPTPSPTKGAKWHVKAAQSQGDGNHDTEEVVGQTPVSFLAVSESTGRSTGVRAMAAISVGATYGITSSLMPFSPPSSQTQLMPSQLALASHAYQLYCHAWQHAVKTGITPLAVAANAFSSHKAVTEQLRLNSCLGNTAGAAAASNKNTSWVDGAVSRVCAALPFFKEMREEAQRTALGSANNGAYYEDAFGNRLRSARLAKKEQEQRELLLARQRRRAKRKGYFHRDDEDGGLGGRVSDSGASAMLEAMLHPSTTCGTQEQGVGRGKKRRRSTDGAGGIASSNNAREGKGVAKGTQPRVSYGCAAACRDLRPRSRAASSCSSSSQPSSRSSSSSTASTVSTESDQVEAGVKDELTNIAVVSGPTGSGKTAAVYVAAQLLGFRVVEMNASVRRCSKTVEHLLAELTRSHRLSGLRPGTTGGFNAEEELAKLKQQHAVMMERARAETEATERKAELKRREAVKSNGISAQAVASFFAKSSGRAAVPCSKTAKCAKGKNAAKQVSGVGMVGEVSASATTTTSSPPPPPTTALGTPASVGTLLLFEDADILLGDESAKPFYAAIRDLAHRSKVPIVVTVSSDPAAAQRYDTEPFLALLDEQLQQRHPMSTSPTSVLQPTYWQLCDAAGLNSTMAALEAAQQALQAEVDLGNRGVLTATTITTTVATHENDGSPSVMGDSGESTSKSPVSGTSAASFLSLFSSAGGGDAAGSAAPAAGAWTNGAGTGVSATAAASGGGGAGGTNTAAPAAASLVAARSTHILLNPTLVANFFGSQTPFTVVDPLPPAALYAQLLAVGAVELDLLGLDEPTTSPGGSDGAVSLSSSLSQQELERMAARLIVRDTRLFLRLAKHLRHHIFGAWNMVDDGSGALAPSSSLPGHSLVTAVQCDAARRTTTDIRYWLNKLQLLLLSLRAGSRAAQPLDAAETETSSEAVMRKRSREAMETSSATVPAAYRGGNVMCEATPRTRCAEHLVEVEFQHCVSLASSEWDSALGRHLSNVAHNEQHSTRYERWFLEDHVYYIADIVEELATIDHPTARVDYTTSLQVLASPLAAAQSARRGRPPSSLSFSKKSSSASDPERKAATTPGATGHQHEGASPCATQCTRSSGGTGGGMNSAWRSFFAASGVSWASSSSPAASASPALRGVSPAVPRQQALFDCGSSKAAGRVVGAPAPPPLTIPARYEWPPSAFELRRQACSHAHLRPVELLLPYGAAEAYYGTAAASASTLAPSSIHGMQEPTSALLGHEIPLQFLTRRSVLNPSTSDNGEAEDLGRELPSGVRTTQEERFGVFRRWWCRARKAGALRDSVAGRSAATLEDIIGFGCLLTPSAAATRNVTSGKPVRTATAQ</sequence>
<feature type="compositionally biased region" description="Polar residues" evidence="2">
    <location>
        <begin position="931"/>
        <end position="941"/>
    </location>
</feature>
<dbReference type="PANTHER" id="PTHR23389:SF6">
    <property type="entry name" value="REPLICATION FACTOR C SUBUNIT 1"/>
    <property type="match status" value="1"/>
</dbReference>
<protein>
    <recommendedName>
        <fullName evidence="5">AAA+ ATPase domain-containing protein</fullName>
    </recommendedName>
</protein>
<feature type="region of interest" description="Disordered" evidence="2">
    <location>
        <begin position="1684"/>
        <end position="1707"/>
    </location>
</feature>
<feature type="region of interest" description="Disordered" evidence="2">
    <location>
        <begin position="418"/>
        <end position="460"/>
    </location>
</feature>